<name>A0ABV0T309_9TELE</name>
<sequence>MRPCPLTTFSGHLEKKQAHSITPPLLYLTVVLRCFSTYSSVVLWQTHIVFGAKQTNKKSNFIKAKSPSYSSSGRRQTLHVYVSVDRIEKLFFFLACFPNNRLA</sequence>
<evidence type="ECO:0000313" key="1">
    <source>
        <dbReference type="EMBL" id="MEQ2227131.1"/>
    </source>
</evidence>
<proteinExistence type="predicted"/>
<organism evidence="1 2">
    <name type="scientific">Ilyodon furcidens</name>
    <name type="common">goldbreast splitfin</name>
    <dbReference type="NCBI Taxonomy" id="33524"/>
    <lineage>
        <taxon>Eukaryota</taxon>
        <taxon>Metazoa</taxon>
        <taxon>Chordata</taxon>
        <taxon>Craniata</taxon>
        <taxon>Vertebrata</taxon>
        <taxon>Euteleostomi</taxon>
        <taxon>Actinopterygii</taxon>
        <taxon>Neopterygii</taxon>
        <taxon>Teleostei</taxon>
        <taxon>Neoteleostei</taxon>
        <taxon>Acanthomorphata</taxon>
        <taxon>Ovalentaria</taxon>
        <taxon>Atherinomorphae</taxon>
        <taxon>Cyprinodontiformes</taxon>
        <taxon>Goodeidae</taxon>
        <taxon>Ilyodon</taxon>
    </lineage>
</organism>
<dbReference type="Proteomes" id="UP001482620">
    <property type="component" value="Unassembled WGS sequence"/>
</dbReference>
<reference evidence="1 2" key="1">
    <citation type="submission" date="2021-06" db="EMBL/GenBank/DDBJ databases">
        <authorList>
            <person name="Palmer J.M."/>
        </authorList>
    </citation>
    <scope>NUCLEOTIDE SEQUENCE [LARGE SCALE GENOMIC DNA]</scope>
    <source>
        <strain evidence="2">if_2019</strain>
        <tissue evidence="1">Muscle</tissue>
    </source>
</reference>
<keyword evidence="2" id="KW-1185">Reference proteome</keyword>
<protein>
    <submittedName>
        <fullName evidence="1">Uncharacterized protein</fullName>
    </submittedName>
</protein>
<accession>A0ABV0T309</accession>
<dbReference type="EMBL" id="JAHRIQ010017874">
    <property type="protein sequence ID" value="MEQ2227131.1"/>
    <property type="molecule type" value="Genomic_DNA"/>
</dbReference>
<gene>
    <name evidence="1" type="ORF">ILYODFUR_034603</name>
</gene>
<comment type="caution">
    <text evidence="1">The sequence shown here is derived from an EMBL/GenBank/DDBJ whole genome shotgun (WGS) entry which is preliminary data.</text>
</comment>
<evidence type="ECO:0000313" key="2">
    <source>
        <dbReference type="Proteomes" id="UP001482620"/>
    </source>
</evidence>